<dbReference type="RefSeq" id="WP_066514465.1">
    <property type="nucleotide sequence ID" value="NZ_AP017655.1"/>
</dbReference>
<dbReference type="Pfam" id="PF05569">
    <property type="entry name" value="Peptidase_M56"/>
    <property type="match status" value="1"/>
</dbReference>
<proteinExistence type="predicted"/>
<dbReference type="InterPro" id="IPR052173">
    <property type="entry name" value="Beta-lactam_resp_regulator"/>
</dbReference>
<feature type="transmembrane region" description="Helical" evidence="2">
    <location>
        <begin position="186"/>
        <end position="209"/>
    </location>
</feature>
<dbReference type="Proteomes" id="UP000218272">
    <property type="component" value="Chromosome SCLO_1"/>
</dbReference>
<feature type="transmembrane region" description="Helical" evidence="2">
    <location>
        <begin position="94"/>
        <end position="115"/>
    </location>
</feature>
<dbReference type="PANTHER" id="PTHR34978">
    <property type="entry name" value="POSSIBLE SENSOR-TRANSDUCER PROTEIN BLAR"/>
    <property type="match status" value="1"/>
</dbReference>
<evidence type="ECO:0000259" key="3">
    <source>
        <dbReference type="Pfam" id="PF05569"/>
    </source>
</evidence>
<dbReference type="KEGG" id="sclo:SCLO_1030810"/>
<organism evidence="4 5">
    <name type="scientific">Sphingobium cloacae</name>
    <dbReference type="NCBI Taxonomy" id="120107"/>
    <lineage>
        <taxon>Bacteria</taxon>
        <taxon>Pseudomonadati</taxon>
        <taxon>Pseudomonadota</taxon>
        <taxon>Alphaproteobacteria</taxon>
        <taxon>Sphingomonadales</taxon>
        <taxon>Sphingomonadaceae</taxon>
        <taxon>Sphingobium</taxon>
    </lineage>
</organism>
<name>A0A1E1F6U0_9SPHN</name>
<sequence>MSVWLVETLIATTLLMALVMMVRRPIARWLGAGAAYWLWMLPLARMMLPAMPRQVIAPSPLQTAVDQSGIPDFITVAAAPAPTDMASSLPWLEIGVAIWVMGIAAFLSVQLLGYIRFRQHILAGSTLIGQEGRIRIITSPQAGGPLAFGVLRPYIVLPIDFALRFDPEEQAMAIAHERAHHDHGDLTANMLALLLLAVHWCNPVAWIAYRAYRADQEQACDARVLALYGQDQAHAYGRAILKAAGGRQFAGACHLTRIAALKGRLKMLSNHEISLRRISWGMALVGSVTVTGLALTASGGRAAQQVAAITERVEAVNFTRLSDLVAQPVEADESPSVQEKAAPELSHTPSAARISAQSDRTVSSVPVAAPAADMVPPVPPVPPAPPAPPVPPAFEAAGPAYAIPSEADIRRQIPNVDVRNGCEGDKAVSRRETVDADGRRHIRVRICEAAIRAQAAGAARAGLVKARADVARAVRMSDEIRAEVLRDLDEEIARIDTRSAD</sequence>
<keyword evidence="2" id="KW-0812">Transmembrane</keyword>
<keyword evidence="2" id="KW-1133">Transmembrane helix</keyword>
<feature type="region of interest" description="Disordered" evidence="1">
    <location>
        <begin position="329"/>
        <end position="365"/>
    </location>
</feature>
<dbReference type="InterPro" id="IPR008756">
    <property type="entry name" value="Peptidase_M56"/>
</dbReference>
<feature type="transmembrane region" description="Helical" evidence="2">
    <location>
        <begin position="29"/>
        <end position="48"/>
    </location>
</feature>
<feature type="domain" description="Peptidase M56" evidence="3">
    <location>
        <begin position="5"/>
        <end position="268"/>
    </location>
</feature>
<protein>
    <submittedName>
        <fullName evidence="4">TonB-like protein</fullName>
    </submittedName>
</protein>
<evidence type="ECO:0000256" key="2">
    <source>
        <dbReference type="SAM" id="Phobius"/>
    </source>
</evidence>
<gene>
    <name evidence="4" type="ORF">SCLO_1030810</name>
</gene>
<accession>A0A1E1F6U0</accession>
<dbReference type="CDD" id="cd07341">
    <property type="entry name" value="M56_BlaR1_MecR1_like"/>
    <property type="match status" value="1"/>
</dbReference>
<keyword evidence="2" id="KW-0472">Membrane</keyword>
<dbReference type="EMBL" id="AP017655">
    <property type="protein sequence ID" value="BAV66121.1"/>
    <property type="molecule type" value="Genomic_DNA"/>
</dbReference>
<reference evidence="4 5" key="1">
    <citation type="submission" date="2016-10" db="EMBL/GenBank/DDBJ databases">
        <title>Complete Genome Sequence of the Nonylphenol-Degrading Bacterium Sphingobium cloacae JCM 10874T.</title>
        <authorList>
            <person name="Ootsuka M."/>
            <person name="Nishizawa T."/>
            <person name="Ohta H."/>
        </authorList>
    </citation>
    <scope>NUCLEOTIDE SEQUENCE [LARGE SCALE GENOMIC DNA]</scope>
    <source>
        <strain evidence="4 5">JCM 10874</strain>
    </source>
</reference>
<evidence type="ECO:0000313" key="4">
    <source>
        <dbReference type="EMBL" id="BAV66121.1"/>
    </source>
</evidence>
<evidence type="ECO:0000313" key="5">
    <source>
        <dbReference type="Proteomes" id="UP000218272"/>
    </source>
</evidence>
<evidence type="ECO:0000256" key="1">
    <source>
        <dbReference type="SAM" id="MobiDB-lite"/>
    </source>
</evidence>
<feature type="transmembrane region" description="Helical" evidence="2">
    <location>
        <begin position="6"/>
        <end position="22"/>
    </location>
</feature>
<dbReference type="PANTHER" id="PTHR34978:SF3">
    <property type="entry name" value="SLR0241 PROTEIN"/>
    <property type="match status" value="1"/>
</dbReference>
<dbReference type="AlphaFoldDB" id="A0A1E1F6U0"/>
<dbReference type="OrthoDB" id="1628901at2"/>
<keyword evidence="5" id="KW-1185">Reference proteome</keyword>
<feature type="compositionally biased region" description="Polar residues" evidence="1">
    <location>
        <begin position="355"/>
        <end position="364"/>
    </location>
</feature>